<dbReference type="GO" id="GO:0005634">
    <property type="term" value="C:nucleus"/>
    <property type="evidence" value="ECO:0007669"/>
    <property type="project" value="UniProtKB-SubCell"/>
</dbReference>
<evidence type="ECO:0000256" key="15">
    <source>
        <dbReference type="ARBA" id="ARBA00023242"/>
    </source>
</evidence>
<gene>
    <name evidence="20" type="ORF">MARPO_0124s0012</name>
</gene>
<dbReference type="CDD" id="cd09857">
    <property type="entry name" value="PIN_EXO1"/>
    <property type="match status" value="1"/>
</dbReference>
<dbReference type="SUPFAM" id="SSF88723">
    <property type="entry name" value="PIN domain-like"/>
    <property type="match status" value="1"/>
</dbReference>
<dbReference type="FunFam" id="3.40.50.1010:FF:000002">
    <property type="entry name" value="Exonuclease 1, putative"/>
    <property type="match status" value="1"/>
</dbReference>
<keyword evidence="12" id="KW-0267">Excision nuclease</keyword>
<feature type="region of interest" description="Disordered" evidence="17">
    <location>
        <begin position="608"/>
        <end position="637"/>
    </location>
</feature>
<keyword evidence="5" id="KW-0540">Nuclease</keyword>
<evidence type="ECO:0000256" key="3">
    <source>
        <dbReference type="ARBA" id="ARBA00010563"/>
    </source>
</evidence>
<dbReference type="InterPro" id="IPR037315">
    <property type="entry name" value="EXO1_H3TH"/>
</dbReference>
<dbReference type="PANTHER" id="PTHR11081:SF65">
    <property type="entry name" value="DNA DAMAGE-INDUCIBLE PROTEIN DIN7-RELATED"/>
    <property type="match status" value="1"/>
</dbReference>
<organism evidence="20 21">
    <name type="scientific">Marchantia polymorpha</name>
    <name type="common">Common liverwort</name>
    <name type="synonym">Marchantia aquatica</name>
    <dbReference type="NCBI Taxonomy" id="3197"/>
    <lineage>
        <taxon>Eukaryota</taxon>
        <taxon>Viridiplantae</taxon>
        <taxon>Streptophyta</taxon>
        <taxon>Embryophyta</taxon>
        <taxon>Marchantiophyta</taxon>
        <taxon>Marchantiopsida</taxon>
        <taxon>Marchantiidae</taxon>
        <taxon>Marchantiales</taxon>
        <taxon>Marchantiaceae</taxon>
        <taxon>Marchantia</taxon>
    </lineage>
</organism>
<feature type="compositionally biased region" description="Basic and acidic residues" evidence="17">
    <location>
        <begin position="398"/>
        <end position="407"/>
    </location>
</feature>
<dbReference type="PRINTS" id="PR00853">
    <property type="entry name" value="XPGRADSUPER"/>
</dbReference>
<comment type="cofactor">
    <cofactor evidence="1">
        <name>Mg(2+)</name>
        <dbReference type="ChEBI" id="CHEBI:18420"/>
    </cofactor>
</comment>
<keyword evidence="7" id="KW-0227">DNA damage</keyword>
<dbReference type="GO" id="GO:0003677">
    <property type="term" value="F:DNA binding"/>
    <property type="evidence" value="ECO:0007669"/>
    <property type="project" value="UniProtKB-KW"/>
</dbReference>
<dbReference type="Pfam" id="PF00752">
    <property type="entry name" value="XPG_N"/>
    <property type="match status" value="1"/>
</dbReference>
<dbReference type="EMBL" id="KZ772796">
    <property type="protein sequence ID" value="PTQ30435.1"/>
    <property type="molecule type" value="Genomic_DNA"/>
</dbReference>
<keyword evidence="13" id="KW-0238">DNA-binding</keyword>
<dbReference type="InterPro" id="IPR036279">
    <property type="entry name" value="5-3_exonuclease_C_sf"/>
</dbReference>
<keyword evidence="10" id="KW-0269">Exonuclease</keyword>
<comment type="function">
    <text evidence="16">Putative 5'-&gt;3' double-stranded DNA exonuclease which may also contain a cryptic 3'-&gt;5' double-stranded DNA exonuclease activity. May be involved in DNA mismatch repair (MMR).</text>
</comment>
<dbReference type="Gene3D" id="3.40.50.1010">
    <property type="entry name" value="5'-nuclease"/>
    <property type="match status" value="1"/>
</dbReference>
<sequence>MGISGLLPTLKSIITPIHVREYAGLKVAIDTYSWLHKAAFSCSKDLCEGRPTDKIVQYCMHRVNLLRHHGVQPVLVFDGGVLPMKMDQEQIRARSRKENLQRAQEHERSGNHTAAFQCYQKAVDITPVIALSLIKVLQQEGVEYIVAPYEADAQMAYLALNDLVQVVITEDSDLIAYGCPRVLFKMDKSGHGEEFQYSDLVRNKDLNFTNFTKQMVLEMCIMSGCDYLPSLPGMGVKRAHGLMRRFKSYEKVIRHLRFSGITIPSDYEELFGRAILTFRHQRVYDPISEEMVHLTNVSSVDEFSDLDYLGPYLPQTLMKAIAVGKVDPCTKLPFQEDIEHTGVQRSTYKSFALQRNNKKSPELLVQKNVMTNYFFSPSKEAKKQFKAPRSAPEVEMGTGEKHYVETSTSEKEEFFRSLKADFSYPDLSTVFGSPLPDEDSDDEVGRDLGSTHQLYGESAILEHRNKADETLGASKDVPSTELKAVIGIRGQNDSLARVARNAEGAIECAPNQHKSGLPASAGERPSVKERTHIVAPQLKVSGYFSNKRMVQSSVVRRDTEEYATDRSEVSEEDADGCCEKVMKKSRIALCEIVRDKVEKSSLLSSSRCQDGSELAHARSESWNPISREEEQKQASPFSRFAHEGVSSKVEGFASNVAHVGHYARIAEKSMERFVKSIATSRCSLKGTRVSGLRAPSKVVPVSQDLKRRTTKGLEAVEATLNQFSYNLSSFKPPRLGQSRWPPKLVTSHDVRRQDPVCPDCP</sequence>
<dbReference type="OrthoDB" id="26491at2759"/>
<evidence type="ECO:0000313" key="21">
    <source>
        <dbReference type="Proteomes" id="UP000244005"/>
    </source>
</evidence>
<dbReference type="Gene3D" id="1.10.150.20">
    <property type="entry name" value="5' to 3' exonuclease, C-terminal subdomain"/>
    <property type="match status" value="1"/>
</dbReference>
<comment type="subcellular location">
    <subcellularLocation>
        <location evidence="2">Nucleus</location>
    </subcellularLocation>
</comment>
<evidence type="ECO:0000256" key="2">
    <source>
        <dbReference type="ARBA" id="ARBA00004123"/>
    </source>
</evidence>
<dbReference type="Pfam" id="PF00867">
    <property type="entry name" value="XPG_I"/>
    <property type="match status" value="1"/>
</dbReference>
<dbReference type="SMART" id="SM00484">
    <property type="entry name" value="XPGI"/>
    <property type="match status" value="1"/>
</dbReference>
<dbReference type="Proteomes" id="UP000244005">
    <property type="component" value="Unassembled WGS sequence"/>
</dbReference>
<dbReference type="InterPro" id="IPR044752">
    <property type="entry name" value="PIN-like_EXO1"/>
</dbReference>
<dbReference type="InterPro" id="IPR006084">
    <property type="entry name" value="XPG/Rad2"/>
</dbReference>
<dbReference type="GO" id="GO:0006281">
    <property type="term" value="P:DNA repair"/>
    <property type="evidence" value="ECO:0007669"/>
    <property type="project" value="UniProtKB-KW"/>
</dbReference>
<evidence type="ECO:0000256" key="9">
    <source>
        <dbReference type="ARBA" id="ARBA00022801"/>
    </source>
</evidence>
<dbReference type="InterPro" id="IPR008918">
    <property type="entry name" value="HhH2"/>
</dbReference>
<dbReference type="PANTHER" id="PTHR11081">
    <property type="entry name" value="FLAP ENDONUCLEASE FAMILY MEMBER"/>
    <property type="match status" value="1"/>
</dbReference>
<dbReference type="AlphaFoldDB" id="A0A2R6W9B0"/>
<evidence type="ECO:0000256" key="6">
    <source>
        <dbReference type="ARBA" id="ARBA00022723"/>
    </source>
</evidence>
<keyword evidence="11" id="KW-0460">Magnesium</keyword>
<feature type="domain" description="XPG N-terminal" evidence="19">
    <location>
        <begin position="1"/>
        <end position="99"/>
    </location>
</feature>
<evidence type="ECO:0000256" key="16">
    <source>
        <dbReference type="ARBA" id="ARBA00060210"/>
    </source>
</evidence>
<evidence type="ECO:0000313" key="20">
    <source>
        <dbReference type="EMBL" id="PTQ30435.1"/>
    </source>
</evidence>
<dbReference type="GO" id="GO:0017108">
    <property type="term" value="F:5'-flap endonuclease activity"/>
    <property type="evidence" value="ECO:0000318"/>
    <property type="project" value="GO_Central"/>
</dbReference>
<keyword evidence="15" id="KW-0539">Nucleus</keyword>
<evidence type="ECO:0000256" key="11">
    <source>
        <dbReference type="ARBA" id="ARBA00022842"/>
    </source>
</evidence>
<dbReference type="InterPro" id="IPR029060">
    <property type="entry name" value="PIN-like_dom_sf"/>
</dbReference>
<evidence type="ECO:0000256" key="5">
    <source>
        <dbReference type="ARBA" id="ARBA00022722"/>
    </source>
</evidence>
<dbReference type="GO" id="GO:0046872">
    <property type="term" value="F:metal ion binding"/>
    <property type="evidence" value="ECO:0007669"/>
    <property type="project" value="UniProtKB-KW"/>
</dbReference>
<feature type="region of interest" description="Disordered" evidence="17">
    <location>
        <begin position="385"/>
        <end position="407"/>
    </location>
</feature>
<dbReference type="GO" id="GO:0035312">
    <property type="term" value="F:5'-3' DNA exonuclease activity"/>
    <property type="evidence" value="ECO:0007669"/>
    <property type="project" value="InterPro"/>
</dbReference>
<evidence type="ECO:0000256" key="4">
    <source>
        <dbReference type="ARBA" id="ARBA00020324"/>
    </source>
</evidence>
<keyword evidence="21" id="KW-1185">Reference proteome</keyword>
<dbReference type="Gramene" id="Mp5g03110.1">
    <property type="protein sequence ID" value="Mp5g03110.1.cds"/>
    <property type="gene ID" value="Mp5g03110"/>
</dbReference>
<feature type="region of interest" description="Disordered" evidence="17">
    <location>
        <begin position="733"/>
        <end position="761"/>
    </location>
</feature>
<evidence type="ECO:0000256" key="10">
    <source>
        <dbReference type="ARBA" id="ARBA00022839"/>
    </source>
</evidence>
<feature type="domain" description="XPG-I" evidence="18">
    <location>
        <begin position="138"/>
        <end position="206"/>
    </location>
</feature>
<keyword evidence="6" id="KW-0479">Metal-binding</keyword>
<comment type="similarity">
    <text evidence="3">Belongs to the XPG/RAD2 endonuclease family. EXO1 subfamily.</text>
</comment>
<dbReference type="PROSITE" id="PS00842">
    <property type="entry name" value="XPG_2"/>
    <property type="match status" value="1"/>
</dbReference>
<dbReference type="SUPFAM" id="SSF47807">
    <property type="entry name" value="5' to 3' exonuclease, C-terminal subdomain"/>
    <property type="match status" value="1"/>
</dbReference>
<proteinExistence type="inferred from homology"/>
<dbReference type="InterPro" id="IPR006085">
    <property type="entry name" value="XPG_DNA_repair_N"/>
</dbReference>
<protein>
    <recommendedName>
        <fullName evidence="4">Exonuclease 1</fullName>
    </recommendedName>
</protein>
<name>A0A2R6W9B0_MARPO</name>
<dbReference type="SMART" id="SM00279">
    <property type="entry name" value="HhH2"/>
    <property type="match status" value="1"/>
</dbReference>
<keyword evidence="14" id="KW-0234">DNA repair</keyword>
<dbReference type="InterPro" id="IPR006086">
    <property type="entry name" value="XPG-I_dom"/>
</dbReference>
<evidence type="ECO:0000256" key="1">
    <source>
        <dbReference type="ARBA" id="ARBA00001946"/>
    </source>
</evidence>
<dbReference type="InterPro" id="IPR019974">
    <property type="entry name" value="XPG_CS"/>
</dbReference>
<evidence type="ECO:0000256" key="14">
    <source>
        <dbReference type="ARBA" id="ARBA00023204"/>
    </source>
</evidence>
<keyword evidence="9" id="KW-0378">Hydrolase</keyword>
<evidence type="ECO:0000256" key="12">
    <source>
        <dbReference type="ARBA" id="ARBA00022881"/>
    </source>
</evidence>
<evidence type="ECO:0000256" key="17">
    <source>
        <dbReference type="SAM" id="MobiDB-lite"/>
    </source>
</evidence>
<dbReference type="FunFam" id="1.10.150.20:FF:000011">
    <property type="entry name" value="exonuclease 1"/>
    <property type="match status" value="1"/>
</dbReference>
<reference evidence="21" key="1">
    <citation type="journal article" date="2017" name="Cell">
        <title>Insights into land plant evolution garnered from the Marchantia polymorpha genome.</title>
        <authorList>
            <person name="Bowman J.L."/>
            <person name="Kohchi T."/>
            <person name="Yamato K.T."/>
            <person name="Jenkins J."/>
            <person name="Shu S."/>
            <person name="Ishizaki K."/>
            <person name="Yamaoka S."/>
            <person name="Nishihama R."/>
            <person name="Nakamura Y."/>
            <person name="Berger F."/>
            <person name="Adam C."/>
            <person name="Aki S.S."/>
            <person name="Althoff F."/>
            <person name="Araki T."/>
            <person name="Arteaga-Vazquez M.A."/>
            <person name="Balasubrmanian S."/>
            <person name="Barry K."/>
            <person name="Bauer D."/>
            <person name="Boehm C.R."/>
            <person name="Briginshaw L."/>
            <person name="Caballero-Perez J."/>
            <person name="Catarino B."/>
            <person name="Chen F."/>
            <person name="Chiyoda S."/>
            <person name="Chovatia M."/>
            <person name="Davies K.M."/>
            <person name="Delmans M."/>
            <person name="Demura T."/>
            <person name="Dierschke T."/>
            <person name="Dolan L."/>
            <person name="Dorantes-Acosta A.E."/>
            <person name="Eklund D.M."/>
            <person name="Florent S.N."/>
            <person name="Flores-Sandoval E."/>
            <person name="Fujiyama A."/>
            <person name="Fukuzawa H."/>
            <person name="Galik B."/>
            <person name="Grimanelli D."/>
            <person name="Grimwood J."/>
            <person name="Grossniklaus U."/>
            <person name="Hamada T."/>
            <person name="Haseloff J."/>
            <person name="Hetherington A.J."/>
            <person name="Higo A."/>
            <person name="Hirakawa Y."/>
            <person name="Hundley H.N."/>
            <person name="Ikeda Y."/>
            <person name="Inoue K."/>
            <person name="Inoue S.I."/>
            <person name="Ishida S."/>
            <person name="Jia Q."/>
            <person name="Kakita M."/>
            <person name="Kanazawa T."/>
            <person name="Kawai Y."/>
            <person name="Kawashima T."/>
            <person name="Kennedy M."/>
            <person name="Kinose K."/>
            <person name="Kinoshita T."/>
            <person name="Kohara Y."/>
            <person name="Koide E."/>
            <person name="Komatsu K."/>
            <person name="Kopischke S."/>
            <person name="Kubo M."/>
            <person name="Kyozuka J."/>
            <person name="Lagercrantz U."/>
            <person name="Lin S.S."/>
            <person name="Lindquist E."/>
            <person name="Lipzen A.M."/>
            <person name="Lu C.W."/>
            <person name="De Luna E."/>
            <person name="Martienssen R.A."/>
            <person name="Minamino N."/>
            <person name="Mizutani M."/>
            <person name="Mizutani M."/>
            <person name="Mochizuki N."/>
            <person name="Monte I."/>
            <person name="Mosher R."/>
            <person name="Nagasaki H."/>
            <person name="Nakagami H."/>
            <person name="Naramoto S."/>
            <person name="Nishitani K."/>
            <person name="Ohtani M."/>
            <person name="Okamoto T."/>
            <person name="Okumura M."/>
            <person name="Phillips J."/>
            <person name="Pollak B."/>
            <person name="Reinders A."/>
            <person name="Rovekamp M."/>
            <person name="Sano R."/>
            <person name="Sawa S."/>
            <person name="Schmid M.W."/>
            <person name="Shirakawa M."/>
            <person name="Solano R."/>
            <person name="Spunde A."/>
            <person name="Suetsugu N."/>
            <person name="Sugano S."/>
            <person name="Sugiyama A."/>
            <person name="Sun R."/>
            <person name="Suzuki Y."/>
            <person name="Takenaka M."/>
            <person name="Takezawa D."/>
            <person name="Tomogane H."/>
            <person name="Tsuzuki M."/>
            <person name="Ueda T."/>
            <person name="Umeda M."/>
            <person name="Ward J.M."/>
            <person name="Watanabe Y."/>
            <person name="Yazaki K."/>
            <person name="Yokoyama R."/>
            <person name="Yoshitake Y."/>
            <person name="Yotsui I."/>
            <person name="Zachgo S."/>
            <person name="Schmutz J."/>
        </authorList>
    </citation>
    <scope>NUCLEOTIDE SEQUENCE [LARGE SCALE GENOMIC DNA]</scope>
    <source>
        <strain evidence="21">Tak-1</strain>
    </source>
</reference>
<keyword evidence="8" id="KW-0228">DNA excision</keyword>
<evidence type="ECO:0000256" key="8">
    <source>
        <dbReference type="ARBA" id="ARBA00022769"/>
    </source>
</evidence>
<evidence type="ECO:0000256" key="7">
    <source>
        <dbReference type="ARBA" id="ARBA00022763"/>
    </source>
</evidence>
<evidence type="ECO:0000259" key="18">
    <source>
        <dbReference type="SMART" id="SM00484"/>
    </source>
</evidence>
<dbReference type="SMART" id="SM00485">
    <property type="entry name" value="XPGN"/>
    <property type="match status" value="1"/>
</dbReference>
<evidence type="ECO:0000259" key="19">
    <source>
        <dbReference type="SMART" id="SM00485"/>
    </source>
</evidence>
<dbReference type="CDD" id="cd09908">
    <property type="entry name" value="H3TH_EXO1"/>
    <property type="match status" value="1"/>
</dbReference>
<evidence type="ECO:0000256" key="13">
    <source>
        <dbReference type="ARBA" id="ARBA00023125"/>
    </source>
</evidence>
<accession>A0A2R6W9B0</accession>